<sequence>MIDYTRPPKQKPAGVSLGKVTLTKAAPSVSLSKAQGARGRMRVNLNWDQRPGRGFFGKAEAVDLDLGCLWETTDGDKGVVQALGNAFGDLDSPPYVLLDGDDRSGRNAGGENLIVNLDHLDEIRRILVFAYIYDGAPNWAAARGVVTLSAQNDSEITVDLDEHADNARFCAIAMLTNQRGELHVQREMRYLQGSQRHLDQAYGWGLRWTAGSK</sequence>
<keyword evidence="2" id="KW-1185">Reference proteome</keyword>
<dbReference type="InterPro" id="IPR003325">
    <property type="entry name" value="TerD"/>
</dbReference>
<gene>
    <name evidence="1" type="ORF">ACFO3M_11675</name>
</gene>
<evidence type="ECO:0000313" key="2">
    <source>
        <dbReference type="Proteomes" id="UP001596025"/>
    </source>
</evidence>
<accession>A0ABV9LJQ0</accession>
<reference evidence="2" key="1">
    <citation type="journal article" date="2019" name="Int. J. Syst. Evol. Microbiol.">
        <title>The Global Catalogue of Microorganisms (GCM) 10K type strain sequencing project: providing services to taxonomists for standard genome sequencing and annotation.</title>
        <authorList>
            <consortium name="The Broad Institute Genomics Platform"/>
            <consortium name="The Broad Institute Genome Sequencing Center for Infectious Disease"/>
            <person name="Wu L."/>
            <person name="Ma J."/>
        </authorList>
    </citation>
    <scope>NUCLEOTIDE SEQUENCE [LARGE SCALE GENOMIC DNA]</scope>
    <source>
        <strain evidence="2">CCUG 62763</strain>
    </source>
</reference>
<organism evidence="1 2">
    <name type="scientific">Geodermatophilus arenarius</name>
    <dbReference type="NCBI Taxonomy" id="1137990"/>
    <lineage>
        <taxon>Bacteria</taxon>
        <taxon>Bacillati</taxon>
        <taxon>Actinomycetota</taxon>
        <taxon>Actinomycetes</taxon>
        <taxon>Geodermatophilales</taxon>
        <taxon>Geodermatophilaceae</taxon>
        <taxon>Geodermatophilus</taxon>
    </lineage>
</organism>
<proteinExistence type="predicted"/>
<protein>
    <recommendedName>
        <fullName evidence="3">Tellurite resistance protein TerA</fullName>
    </recommendedName>
</protein>
<dbReference type="EMBL" id="JBHSGR010000011">
    <property type="protein sequence ID" value="MFC4694045.1"/>
    <property type="molecule type" value="Genomic_DNA"/>
</dbReference>
<evidence type="ECO:0008006" key="3">
    <source>
        <dbReference type="Google" id="ProtNLM"/>
    </source>
</evidence>
<dbReference type="RefSeq" id="WP_387988762.1">
    <property type="nucleotide sequence ID" value="NZ_JBHSGR010000011.1"/>
</dbReference>
<evidence type="ECO:0000313" key="1">
    <source>
        <dbReference type="EMBL" id="MFC4694045.1"/>
    </source>
</evidence>
<dbReference type="CDD" id="cd06974">
    <property type="entry name" value="TerD_like"/>
    <property type="match status" value="1"/>
</dbReference>
<name>A0ABV9LJQ0_9ACTN</name>
<dbReference type="Gene3D" id="2.60.60.30">
    <property type="entry name" value="sav2460 like domains"/>
    <property type="match status" value="1"/>
</dbReference>
<comment type="caution">
    <text evidence="1">The sequence shown here is derived from an EMBL/GenBank/DDBJ whole genome shotgun (WGS) entry which is preliminary data.</text>
</comment>
<dbReference type="Proteomes" id="UP001596025">
    <property type="component" value="Unassembled WGS sequence"/>
</dbReference>